<feature type="region of interest" description="Disordered" evidence="1">
    <location>
        <begin position="1"/>
        <end position="48"/>
    </location>
</feature>
<organism evidence="2 3">
    <name type="scientific">Mycena alexandri</name>
    <dbReference type="NCBI Taxonomy" id="1745969"/>
    <lineage>
        <taxon>Eukaryota</taxon>
        <taxon>Fungi</taxon>
        <taxon>Dikarya</taxon>
        <taxon>Basidiomycota</taxon>
        <taxon>Agaricomycotina</taxon>
        <taxon>Agaricomycetes</taxon>
        <taxon>Agaricomycetidae</taxon>
        <taxon>Agaricales</taxon>
        <taxon>Marasmiineae</taxon>
        <taxon>Mycenaceae</taxon>
        <taxon>Mycena</taxon>
    </lineage>
</organism>
<sequence length="483" mass="54497">MPASRTKKCSATAQTNASMPVPRITDPYAPRDEDDVYPETSAEKAATEEVRADFNRKIVLLQKKHETLVAATSTSNATGADKGAEQDAAMFDSYWDHQSALQAYEDIYGKFLPDADVSEWMVRKKIRETELLKLREAAGGIEEHDHQDMVLYLAREGAFEDDFGHKFSSNDGLDGHFKRMALHASSAQELALCHDNDKPRMLAAAALPVTFDIYNPYKEGHPDREAFDETFRGYMPAYWKNDPPAGNGDPNVIRLSFRNPGVDTESILRGYYDMKFIEEDLQTAALYHWEVAADRVGEKRWNTRSPTLALSLSLAMTLMGPFRRAVRRLRVGLRGVYTFGWQPQIDGVCGGPGVPSSDDKIKPQFPFAATMRNALRYDMNLVDDDDPNHKFFPTWSEMQAEKKWHPADTPCSMCGLFVALFGFGCYFKNTIEPELGSHIIWHICKACFRFSDSNPRFDWETMTTTAPPRSHQSLGNSGIHTPH</sequence>
<accession>A0AAD6TA26</accession>
<feature type="compositionally biased region" description="Polar residues" evidence="1">
    <location>
        <begin position="9"/>
        <end position="18"/>
    </location>
</feature>
<reference evidence="2" key="1">
    <citation type="submission" date="2023-03" db="EMBL/GenBank/DDBJ databases">
        <title>Massive genome expansion in bonnet fungi (Mycena s.s.) driven by repeated elements and novel gene families across ecological guilds.</title>
        <authorList>
            <consortium name="Lawrence Berkeley National Laboratory"/>
            <person name="Harder C.B."/>
            <person name="Miyauchi S."/>
            <person name="Viragh M."/>
            <person name="Kuo A."/>
            <person name="Thoen E."/>
            <person name="Andreopoulos B."/>
            <person name="Lu D."/>
            <person name="Skrede I."/>
            <person name="Drula E."/>
            <person name="Henrissat B."/>
            <person name="Morin E."/>
            <person name="Kohler A."/>
            <person name="Barry K."/>
            <person name="LaButti K."/>
            <person name="Morin E."/>
            <person name="Salamov A."/>
            <person name="Lipzen A."/>
            <person name="Mereny Z."/>
            <person name="Hegedus B."/>
            <person name="Baldrian P."/>
            <person name="Stursova M."/>
            <person name="Weitz H."/>
            <person name="Taylor A."/>
            <person name="Grigoriev I.V."/>
            <person name="Nagy L.G."/>
            <person name="Martin F."/>
            <person name="Kauserud H."/>
        </authorList>
    </citation>
    <scope>NUCLEOTIDE SEQUENCE</scope>
    <source>
        <strain evidence="2">CBHHK200</strain>
    </source>
</reference>
<keyword evidence="3" id="KW-1185">Reference proteome</keyword>
<comment type="caution">
    <text evidence="2">The sequence shown here is derived from an EMBL/GenBank/DDBJ whole genome shotgun (WGS) entry which is preliminary data.</text>
</comment>
<dbReference type="EMBL" id="JARJCM010000023">
    <property type="protein sequence ID" value="KAJ7040107.1"/>
    <property type="molecule type" value="Genomic_DNA"/>
</dbReference>
<protein>
    <submittedName>
        <fullName evidence="2">Uncharacterized protein</fullName>
    </submittedName>
</protein>
<feature type="region of interest" description="Disordered" evidence="1">
    <location>
        <begin position="462"/>
        <end position="483"/>
    </location>
</feature>
<name>A0AAD6TA26_9AGAR</name>
<dbReference type="Proteomes" id="UP001218188">
    <property type="component" value="Unassembled WGS sequence"/>
</dbReference>
<gene>
    <name evidence="2" type="ORF">C8F04DRAFT_1178208</name>
</gene>
<proteinExistence type="predicted"/>
<evidence type="ECO:0000256" key="1">
    <source>
        <dbReference type="SAM" id="MobiDB-lite"/>
    </source>
</evidence>
<evidence type="ECO:0000313" key="2">
    <source>
        <dbReference type="EMBL" id="KAJ7040107.1"/>
    </source>
</evidence>
<dbReference type="AlphaFoldDB" id="A0AAD6TA26"/>
<evidence type="ECO:0000313" key="3">
    <source>
        <dbReference type="Proteomes" id="UP001218188"/>
    </source>
</evidence>